<evidence type="ECO:0000313" key="4">
    <source>
        <dbReference type="Proteomes" id="UP001211065"/>
    </source>
</evidence>
<name>A0AAD5XWL2_9FUNG</name>
<proteinExistence type="inferred from homology"/>
<evidence type="ECO:0000259" key="2">
    <source>
        <dbReference type="SMART" id="SM00099"/>
    </source>
</evidence>
<feature type="domain" description="Anti-proliferative protein" evidence="2">
    <location>
        <begin position="1"/>
        <end position="104"/>
    </location>
</feature>
<organism evidence="3 4">
    <name type="scientific">Clydaea vesicula</name>
    <dbReference type="NCBI Taxonomy" id="447962"/>
    <lineage>
        <taxon>Eukaryota</taxon>
        <taxon>Fungi</taxon>
        <taxon>Fungi incertae sedis</taxon>
        <taxon>Chytridiomycota</taxon>
        <taxon>Chytridiomycota incertae sedis</taxon>
        <taxon>Chytridiomycetes</taxon>
        <taxon>Lobulomycetales</taxon>
        <taxon>Lobulomycetaceae</taxon>
        <taxon>Clydaea</taxon>
    </lineage>
</organism>
<dbReference type="InterPro" id="IPR033332">
    <property type="entry name" value="BTG"/>
</dbReference>
<dbReference type="GO" id="GO:0005634">
    <property type="term" value="C:nucleus"/>
    <property type="evidence" value="ECO:0007669"/>
    <property type="project" value="TreeGrafter"/>
</dbReference>
<protein>
    <recommendedName>
        <fullName evidence="2">Anti-proliferative protein domain-containing protein</fullName>
    </recommendedName>
</protein>
<comment type="similarity">
    <text evidence="1">Belongs to the BTG family.</text>
</comment>
<comment type="caution">
    <text evidence="3">The sequence shown here is derived from an EMBL/GenBank/DDBJ whole genome shotgun (WGS) entry which is preliminary data.</text>
</comment>
<feature type="non-terminal residue" evidence="3">
    <location>
        <position position="146"/>
    </location>
</feature>
<dbReference type="InterPro" id="IPR036054">
    <property type="entry name" value="BTG-like_sf"/>
</dbReference>
<dbReference type="PRINTS" id="PR00310">
    <property type="entry name" value="ANTIPRLFBTG1"/>
</dbReference>
<dbReference type="SMART" id="SM00099">
    <property type="entry name" value="btg1"/>
    <property type="match status" value="1"/>
</dbReference>
<evidence type="ECO:0000313" key="3">
    <source>
        <dbReference type="EMBL" id="KAJ3201066.1"/>
    </source>
</evidence>
<sequence>MHQELNSAVNFIASYLKSNTSLNINKFKKELFDLLENKFKNHWCEQYPLLGNGFRAISFHHPIVDECLLTAASLNGIADINLYFPSDLVLWIDPHCVSYKISDYGYVTTIYESQQHQQPQQAFNQNPYSTTYVQRNVSSTTYATSE</sequence>
<dbReference type="Proteomes" id="UP001211065">
    <property type="component" value="Unassembled WGS sequence"/>
</dbReference>
<dbReference type="PANTHER" id="PTHR22978:SF22">
    <property type="entry name" value="BTG FAMILY PROTEIN"/>
    <property type="match status" value="1"/>
</dbReference>
<accession>A0AAD5XWL2</accession>
<reference evidence="3" key="1">
    <citation type="submission" date="2020-05" db="EMBL/GenBank/DDBJ databases">
        <title>Phylogenomic resolution of chytrid fungi.</title>
        <authorList>
            <person name="Stajich J.E."/>
            <person name="Amses K."/>
            <person name="Simmons R."/>
            <person name="Seto K."/>
            <person name="Myers J."/>
            <person name="Bonds A."/>
            <person name="Quandt C.A."/>
            <person name="Barry K."/>
            <person name="Liu P."/>
            <person name="Grigoriev I."/>
            <person name="Longcore J.E."/>
            <person name="James T.Y."/>
        </authorList>
    </citation>
    <scope>NUCLEOTIDE SEQUENCE</scope>
    <source>
        <strain evidence="3">JEL0476</strain>
    </source>
</reference>
<dbReference type="InterPro" id="IPR002087">
    <property type="entry name" value="Anti_prolifrtn"/>
</dbReference>
<evidence type="ECO:0000256" key="1">
    <source>
        <dbReference type="ARBA" id="ARBA00007989"/>
    </source>
</evidence>
<dbReference type="PANTHER" id="PTHR22978">
    <property type="entry name" value="B-CELL TRANSLOCATION GENE"/>
    <property type="match status" value="1"/>
</dbReference>
<dbReference type="Gene3D" id="3.90.640.90">
    <property type="entry name" value="Anti-proliferative protein, N-terminal domain"/>
    <property type="match status" value="1"/>
</dbReference>
<dbReference type="GO" id="GO:0005737">
    <property type="term" value="C:cytoplasm"/>
    <property type="evidence" value="ECO:0007669"/>
    <property type="project" value="TreeGrafter"/>
</dbReference>
<dbReference type="SUPFAM" id="SSF160696">
    <property type="entry name" value="BTG domain-like"/>
    <property type="match status" value="1"/>
</dbReference>
<gene>
    <name evidence="3" type="ORF">HK099_002380</name>
</gene>
<dbReference type="EMBL" id="JADGJW010001788">
    <property type="protein sequence ID" value="KAJ3201066.1"/>
    <property type="molecule type" value="Genomic_DNA"/>
</dbReference>
<dbReference type="AlphaFoldDB" id="A0AAD5XWL2"/>
<dbReference type="Pfam" id="PF07742">
    <property type="entry name" value="BTG"/>
    <property type="match status" value="1"/>
</dbReference>
<keyword evidence="4" id="KW-1185">Reference proteome</keyword>